<dbReference type="OrthoDB" id="6045352at2759"/>
<reference evidence="1" key="1">
    <citation type="submission" date="2020-05" db="UniProtKB">
        <authorList>
            <consortium name="EnsemblMetazoa"/>
        </authorList>
    </citation>
    <scope>IDENTIFICATION</scope>
    <source>
        <strain evidence="1">BB02</strain>
    </source>
</reference>
<dbReference type="EnsemblMetazoa" id="BGLB021954-RB">
    <property type="protein sequence ID" value="BGLB021954-PB"/>
    <property type="gene ID" value="BGLB021954"/>
</dbReference>
<dbReference type="AlphaFoldDB" id="A0A2C9KP71"/>
<dbReference type="Proteomes" id="UP000076420">
    <property type="component" value="Unassembled WGS sequence"/>
</dbReference>
<evidence type="ECO:0000313" key="1">
    <source>
        <dbReference type="EnsemblMetazoa" id="BGLB021954-PB"/>
    </source>
</evidence>
<sequence length="351" mass="39913">MKAEDDVSDTDHYKQLEQDSCHYFGNHETHESVGGEVDLHKIYVTCKKNPDHAQFIPIHKFSLQHLPDSYRNNDLYEYIKAVADLTVLINVKKTSPHRPQFWPKTSHPYPFFKTIENEKEEEIAIAKTKVKTGSGMVYNVSKFENGARQHGGRQGRSYTVCWCKQCEQSDSPSTIWFEFDVYTATHVVFDEIEANHTSLRLFHDSERSPKVLIDKVRIHDALVEYDRCWIKCVTCQVSVGVPLEQMWTKYLALDKQVTKQYAKSRDKDKVTFVVSHPHGCPKHVSVGRWNNIRAIGESKSIKRITYSTGTCPGSSGANVHCIGYTGGRYRQLAHSGSLPDGSNTSGAGWVK</sequence>
<dbReference type="VEuPathDB" id="VectorBase:BGLB021954"/>
<evidence type="ECO:0000313" key="2">
    <source>
        <dbReference type="Proteomes" id="UP000076420"/>
    </source>
</evidence>
<name>A0A2C9KP71_BIOGL</name>
<gene>
    <name evidence="1" type="primary">106070938</name>
</gene>
<dbReference type="KEGG" id="bgt:106070938"/>
<dbReference type="RefSeq" id="XP_013086394.2">
    <property type="nucleotide sequence ID" value="XM_013230940.2"/>
</dbReference>
<dbReference type="RefSeq" id="XP_013086395.2">
    <property type="nucleotide sequence ID" value="XM_013230941.2"/>
</dbReference>
<organism evidence="1 2">
    <name type="scientific">Biomphalaria glabrata</name>
    <name type="common">Bloodfluke planorb</name>
    <name type="synonym">Freshwater snail</name>
    <dbReference type="NCBI Taxonomy" id="6526"/>
    <lineage>
        <taxon>Eukaryota</taxon>
        <taxon>Metazoa</taxon>
        <taxon>Spiralia</taxon>
        <taxon>Lophotrochozoa</taxon>
        <taxon>Mollusca</taxon>
        <taxon>Gastropoda</taxon>
        <taxon>Heterobranchia</taxon>
        <taxon>Euthyneura</taxon>
        <taxon>Panpulmonata</taxon>
        <taxon>Hygrophila</taxon>
        <taxon>Lymnaeoidea</taxon>
        <taxon>Planorbidae</taxon>
        <taxon>Biomphalaria</taxon>
    </lineage>
</organism>
<protein>
    <submittedName>
        <fullName evidence="1">Uncharacterized protein</fullName>
    </submittedName>
</protein>
<accession>A0A2C9KP71</accession>
<dbReference type="EnsemblMetazoa" id="BGLB021954-RA">
    <property type="protein sequence ID" value="BGLB021954-PA"/>
    <property type="gene ID" value="BGLB021954"/>
</dbReference>
<proteinExistence type="predicted"/>
<dbReference type="VEuPathDB" id="VectorBase:BGLAX_040601"/>